<name>A0A6J6SK47_9ZZZZ</name>
<gene>
    <name evidence="2" type="ORF">UFOPK2786_00454</name>
</gene>
<reference evidence="2" key="1">
    <citation type="submission" date="2020-05" db="EMBL/GenBank/DDBJ databases">
        <authorList>
            <person name="Chiriac C."/>
            <person name="Salcher M."/>
            <person name="Ghai R."/>
            <person name="Kavagutti S V."/>
        </authorList>
    </citation>
    <scope>NUCLEOTIDE SEQUENCE</scope>
</reference>
<proteinExistence type="predicted"/>
<accession>A0A6J6SK47</accession>
<dbReference type="AlphaFoldDB" id="A0A6J6SK47"/>
<evidence type="ECO:0000256" key="1">
    <source>
        <dbReference type="SAM" id="MobiDB-lite"/>
    </source>
</evidence>
<sequence>MLKGDVAGDRRHGNEVDGRVGNRKHDGDRVVVTWIAVEQHLAGQHLSGGAARGVRPDHQKRSAGWDWPQTSRSASETSPTVA</sequence>
<dbReference type="EMBL" id="CAEZYW010000047">
    <property type="protein sequence ID" value="CAB4735356.1"/>
    <property type="molecule type" value="Genomic_DNA"/>
</dbReference>
<organism evidence="2">
    <name type="scientific">freshwater metagenome</name>
    <dbReference type="NCBI Taxonomy" id="449393"/>
    <lineage>
        <taxon>unclassified sequences</taxon>
        <taxon>metagenomes</taxon>
        <taxon>ecological metagenomes</taxon>
    </lineage>
</organism>
<evidence type="ECO:0000313" key="2">
    <source>
        <dbReference type="EMBL" id="CAB4735356.1"/>
    </source>
</evidence>
<protein>
    <submittedName>
        <fullName evidence="2">Unannotated protein</fullName>
    </submittedName>
</protein>
<feature type="region of interest" description="Disordered" evidence="1">
    <location>
        <begin position="42"/>
        <end position="82"/>
    </location>
</feature>
<feature type="region of interest" description="Disordered" evidence="1">
    <location>
        <begin position="1"/>
        <end position="25"/>
    </location>
</feature>
<feature type="compositionally biased region" description="Polar residues" evidence="1">
    <location>
        <begin position="68"/>
        <end position="82"/>
    </location>
</feature>